<reference evidence="2 3" key="1">
    <citation type="submission" date="2020-03" db="EMBL/GenBank/DDBJ databases">
        <authorList>
            <person name="Wang L."/>
            <person name="He N."/>
            <person name="Li Y."/>
            <person name="Fang Y."/>
            <person name="Zhang F."/>
        </authorList>
    </citation>
    <scope>NUCLEOTIDE SEQUENCE [LARGE SCALE GENOMIC DNA]</scope>
    <source>
        <strain evidence="3">hsmgli-8</strain>
    </source>
</reference>
<keyword evidence="1" id="KW-0413">Isomerase</keyword>
<gene>
    <name evidence="2" type="ORF">HBH25_07745</name>
</gene>
<dbReference type="InterPro" id="IPR001920">
    <property type="entry name" value="Asp/Glu_race"/>
</dbReference>
<dbReference type="SUPFAM" id="SSF53681">
    <property type="entry name" value="Aspartate/glutamate racemase"/>
    <property type="match status" value="2"/>
</dbReference>
<sequence>MIPRIPTANVASAAANLACAQADISKSQPPAISPRDAFVNEGRSALKAVSDILGGQRPGNTQALEAKRGGALPDFAKIGIIGGMGPAAGNAAAERLVDIFQNEFAVKSDQAHGAYVLVSDSPNIGDRTAYAKDNLPPDLGRRGRDERIKMLTDPRADNPYHGMKGAIDQAASAGAKVAVITCNTAHIWFDALEAHAESKGVKLLHIADSVAEEVNKAMDGKGGRHYPVKIGQLATNGTNSTGLYQNRLASKYPNQFSITVPDEEQQQKTMGSIYGTKNFPVQGGPETNGIKGGEYKNSRDLMLEPAKTLVDGGAQVVTGACTEVPLVINQKDFDAHNVQFVDTLRSLMALAATQAKQMADTDKTALGNELNQHFSQLKTV</sequence>
<dbReference type="PANTHER" id="PTHR21198:SF7">
    <property type="entry name" value="ASPARTATE-GLUTAMATE RACEMASE FAMILY"/>
    <property type="match status" value="1"/>
</dbReference>
<dbReference type="RefSeq" id="WP_168083169.1">
    <property type="nucleotide sequence ID" value="NZ_JAAVJI010000003.1"/>
</dbReference>
<dbReference type="Pfam" id="PF01177">
    <property type="entry name" value="Asp_Glu_race"/>
    <property type="match status" value="1"/>
</dbReference>
<proteinExistence type="predicted"/>
<keyword evidence="3" id="KW-1185">Reference proteome</keyword>
<evidence type="ECO:0000313" key="3">
    <source>
        <dbReference type="Proteomes" id="UP000746535"/>
    </source>
</evidence>
<comment type="caution">
    <text evidence="2">The sequence shown here is derived from an EMBL/GenBank/DDBJ whole genome shotgun (WGS) entry which is preliminary data.</text>
</comment>
<protein>
    <submittedName>
        <fullName evidence="2">Aspartate/glutamate racemase family protein</fullName>
    </submittedName>
</protein>
<dbReference type="Proteomes" id="UP000746535">
    <property type="component" value="Unassembled WGS sequence"/>
</dbReference>
<evidence type="ECO:0000313" key="2">
    <source>
        <dbReference type="EMBL" id="NJP00752.1"/>
    </source>
</evidence>
<name>A0ABX0YCX2_9PSED</name>
<dbReference type="EMBL" id="JAAVJI010000003">
    <property type="protein sequence ID" value="NJP00752.1"/>
    <property type="molecule type" value="Genomic_DNA"/>
</dbReference>
<dbReference type="InterPro" id="IPR015942">
    <property type="entry name" value="Asp/Glu/hydantoin_racemase"/>
</dbReference>
<evidence type="ECO:0000256" key="1">
    <source>
        <dbReference type="ARBA" id="ARBA00023235"/>
    </source>
</evidence>
<dbReference type="Gene3D" id="3.40.50.1860">
    <property type="match status" value="2"/>
</dbReference>
<organism evidence="2 3">
    <name type="scientific">Pseudomonas quercus</name>
    <dbReference type="NCBI Taxonomy" id="2722792"/>
    <lineage>
        <taxon>Bacteria</taxon>
        <taxon>Pseudomonadati</taxon>
        <taxon>Pseudomonadota</taxon>
        <taxon>Gammaproteobacteria</taxon>
        <taxon>Pseudomonadales</taxon>
        <taxon>Pseudomonadaceae</taxon>
        <taxon>Pseudomonas</taxon>
    </lineage>
</organism>
<accession>A0ABX0YCX2</accession>
<dbReference type="PANTHER" id="PTHR21198">
    <property type="entry name" value="GLUTAMATE RACEMASE"/>
    <property type="match status" value="1"/>
</dbReference>